<gene>
    <name evidence="4" type="ORF">SAMN05660236_4887</name>
</gene>
<evidence type="ECO:0000313" key="5">
    <source>
        <dbReference type="Proteomes" id="UP000190961"/>
    </source>
</evidence>
<dbReference type="Pfam" id="PF22124">
    <property type="entry name" value="Glyco_hydro_95_cat"/>
    <property type="match status" value="1"/>
</dbReference>
<dbReference type="InterPro" id="IPR054363">
    <property type="entry name" value="GH95_cat"/>
</dbReference>
<dbReference type="EMBL" id="FUZU01000004">
    <property type="protein sequence ID" value="SKC85471.1"/>
    <property type="molecule type" value="Genomic_DNA"/>
</dbReference>
<dbReference type="PANTHER" id="PTHR31084">
    <property type="entry name" value="ALPHA-L-FUCOSIDASE 2"/>
    <property type="match status" value="1"/>
</dbReference>
<feature type="domain" description="Alpha fucosidase A-like C-terminal" evidence="2">
    <location>
        <begin position="685"/>
        <end position="778"/>
    </location>
</feature>
<dbReference type="InterPro" id="IPR012341">
    <property type="entry name" value="6hp_glycosidase-like_sf"/>
</dbReference>
<dbReference type="InterPro" id="IPR016518">
    <property type="entry name" value="Alpha-L-fucosidase"/>
</dbReference>
<accession>A0A1T5MB54</accession>
<dbReference type="Pfam" id="PF21307">
    <property type="entry name" value="Glyco_hydro_95_C"/>
    <property type="match status" value="1"/>
</dbReference>
<evidence type="ECO:0000259" key="3">
    <source>
        <dbReference type="Pfam" id="PF22124"/>
    </source>
</evidence>
<dbReference type="InterPro" id="IPR049053">
    <property type="entry name" value="AFCA-like_C"/>
</dbReference>
<dbReference type="Pfam" id="PF14498">
    <property type="entry name" value="Glyco_hyd_65N_2"/>
    <property type="match status" value="1"/>
</dbReference>
<dbReference type="SUPFAM" id="SSF48208">
    <property type="entry name" value="Six-hairpin glycosidases"/>
    <property type="match status" value="1"/>
</dbReference>
<dbReference type="GO" id="GO:0004560">
    <property type="term" value="F:alpha-L-fucosidase activity"/>
    <property type="evidence" value="ECO:0007669"/>
    <property type="project" value="InterPro"/>
</dbReference>
<evidence type="ECO:0000313" key="4">
    <source>
        <dbReference type="EMBL" id="SKC85471.1"/>
    </source>
</evidence>
<feature type="domain" description="Glycosyl hydrolase family 95 N-terminal" evidence="1">
    <location>
        <begin position="4"/>
        <end position="253"/>
    </location>
</feature>
<proteinExistence type="predicted"/>
<protein>
    <submittedName>
        <fullName evidence="4">Alpha-L-fucosidase 2</fullName>
    </submittedName>
</protein>
<dbReference type="PIRSF" id="PIRSF007663">
    <property type="entry name" value="UCP007663"/>
    <property type="match status" value="1"/>
</dbReference>
<dbReference type="AlphaFoldDB" id="A0A1T5MB54"/>
<dbReference type="Gene3D" id="1.50.10.10">
    <property type="match status" value="1"/>
</dbReference>
<dbReference type="InterPro" id="IPR008928">
    <property type="entry name" value="6-hairpin_glycosidase_sf"/>
</dbReference>
<dbReference type="PANTHER" id="PTHR31084:SF0">
    <property type="entry name" value="ALPHA-L-FUCOSIDASE 2"/>
    <property type="match status" value="1"/>
</dbReference>
<keyword evidence="5" id="KW-1185">Reference proteome</keyword>
<sequence length="782" mass="87072">MLRLWYEQPASRWEECVALGNGRLGAMPDGGVLKENITLNDITLWSGGKQDADSPEAAKYLPAIRQLLFEGKNDEAQDLMYKSFVCKGAGSGQGNGAKVPYGSYEVLGNLHLDYNYGVDAVSAKPSKYMREFSLEEAIARTSYTLDGTVYTREYFTSFDTDVLIIRLTADKLKKINIALSIDRPEQFKTALVGDELQMSGQLENGTNGKGMQYITRIKIKSEGGKLTAGKGTLQVKDANAVTIYLAASTDYRNSDFMNQSTKNLASAMRRKYSAAKLAHVQKYQQLFNRAKLSLGSDDKKSLPTDKRLVAFTADSNDPGLAALYYQFGRYLLICSTRPGLLPPNLQGLWANTINTPWNGDYHLNINIQMNHWPLNVTNLPMLNEPFYSLVANIVEPGTKTAKVYYNAEGWVAHVITNVWGYTSPGEHPSWGSFNTGSAWLCQMLWTHYIYTQDKTYLSKIYTILKGSAEFYLATLVKDPDTGWLVTAPSNSPENTFILPSGKMANVCVAPTMDNQLIRALFGYVIQASGELNTDEALRKKLQEAVQKLPPNQIGKDGRLMEWLQEYTEPDPEHRHVSHLWALYPGNEITPEKTPDLAKAARASLEKRGDQGTGWSLAWKINLWARLHDGERAYKTLQRFFRPTSVQGFDMQSGGGTYANLFCAHPPFQIDGNFGTTAGISEMLLQSHNGYVEFLPATPSLWKDGSFSGWCVPGAEVSAVWHNMIVSQVNIYAVADTKLTIKMPAQVSKAEVLQKGKYVPVQTSGDFFNITLKKGETTTIRFQ</sequence>
<evidence type="ECO:0000259" key="2">
    <source>
        <dbReference type="Pfam" id="PF21307"/>
    </source>
</evidence>
<dbReference type="InterPro" id="IPR027414">
    <property type="entry name" value="GH95_N_dom"/>
</dbReference>
<dbReference type="FunFam" id="1.50.10.10:FF:000028">
    <property type="entry name" value="Alpha-L-fucosidase 2"/>
    <property type="match status" value="1"/>
</dbReference>
<dbReference type="GO" id="GO:0005975">
    <property type="term" value="P:carbohydrate metabolic process"/>
    <property type="evidence" value="ECO:0007669"/>
    <property type="project" value="InterPro"/>
</dbReference>
<name>A0A1T5MB54_9BACT</name>
<organism evidence="4 5">
    <name type="scientific">Ohtaekwangia koreensis</name>
    <dbReference type="NCBI Taxonomy" id="688867"/>
    <lineage>
        <taxon>Bacteria</taxon>
        <taxon>Pseudomonadati</taxon>
        <taxon>Bacteroidota</taxon>
        <taxon>Cytophagia</taxon>
        <taxon>Cytophagales</taxon>
        <taxon>Fulvivirgaceae</taxon>
        <taxon>Ohtaekwangia</taxon>
    </lineage>
</organism>
<evidence type="ECO:0000259" key="1">
    <source>
        <dbReference type="Pfam" id="PF14498"/>
    </source>
</evidence>
<dbReference type="STRING" id="688867.SAMN05660236_4887"/>
<dbReference type="Proteomes" id="UP000190961">
    <property type="component" value="Unassembled WGS sequence"/>
</dbReference>
<reference evidence="4 5" key="1">
    <citation type="submission" date="2017-02" db="EMBL/GenBank/DDBJ databases">
        <authorList>
            <person name="Peterson S.W."/>
        </authorList>
    </citation>
    <scope>NUCLEOTIDE SEQUENCE [LARGE SCALE GENOMIC DNA]</scope>
    <source>
        <strain evidence="4 5">DSM 25262</strain>
    </source>
</reference>
<feature type="domain" description="Glycosyl hydrolase family 95 catalytic" evidence="3">
    <location>
        <begin position="272"/>
        <end position="683"/>
    </location>
</feature>